<keyword evidence="9" id="KW-1185">Reference proteome</keyword>
<feature type="domain" description="Clp R" evidence="7">
    <location>
        <begin position="1"/>
        <end position="116"/>
    </location>
</feature>
<dbReference type="AlphaFoldDB" id="W1P5W1"/>
<dbReference type="CDD" id="cd19499">
    <property type="entry name" value="RecA-like_ClpB_Hsp104-like"/>
    <property type="match status" value="1"/>
</dbReference>
<evidence type="ECO:0000256" key="4">
    <source>
        <dbReference type="ARBA" id="ARBA00023163"/>
    </source>
</evidence>
<evidence type="ECO:0000256" key="3">
    <source>
        <dbReference type="ARBA" id="ARBA00023015"/>
    </source>
</evidence>
<dbReference type="InterPro" id="IPR003959">
    <property type="entry name" value="ATPase_AAA_core"/>
</dbReference>
<proteinExistence type="inferred from homology"/>
<protein>
    <recommendedName>
        <fullName evidence="7">Clp R domain-containing protein</fullName>
    </recommendedName>
</protein>
<evidence type="ECO:0000256" key="2">
    <source>
        <dbReference type="ARBA" id="ARBA00022737"/>
    </source>
</evidence>
<evidence type="ECO:0000256" key="5">
    <source>
        <dbReference type="PROSITE-ProRule" id="PRU01251"/>
    </source>
</evidence>
<dbReference type="Proteomes" id="UP000017836">
    <property type="component" value="Unassembled WGS sequence"/>
</dbReference>
<dbReference type="HOGENOM" id="CLU_006575_0_1_1"/>
<dbReference type="eggNOG" id="KOG1051">
    <property type="taxonomic scope" value="Eukaryota"/>
</dbReference>
<dbReference type="STRING" id="13333.W1P5W1"/>
<name>W1P5W1_AMBTC</name>
<dbReference type="InterPro" id="IPR051650">
    <property type="entry name" value="SL_signaling_regulator"/>
</dbReference>
<dbReference type="Pfam" id="PF07724">
    <property type="entry name" value="AAA_2"/>
    <property type="match status" value="1"/>
</dbReference>
<evidence type="ECO:0000256" key="6">
    <source>
        <dbReference type="SAM" id="MobiDB-lite"/>
    </source>
</evidence>
<dbReference type="EMBL" id="KI394011">
    <property type="protein sequence ID" value="ERN05242.1"/>
    <property type="molecule type" value="Genomic_DNA"/>
</dbReference>
<gene>
    <name evidence="8" type="ORF">AMTR_s00007p00094450</name>
</gene>
<evidence type="ECO:0000313" key="9">
    <source>
        <dbReference type="Proteomes" id="UP000017836"/>
    </source>
</evidence>
<dbReference type="PROSITE" id="PS51903">
    <property type="entry name" value="CLP_R"/>
    <property type="match status" value="1"/>
</dbReference>
<feature type="region of interest" description="Disordered" evidence="6">
    <location>
        <begin position="834"/>
        <end position="867"/>
    </location>
</feature>
<keyword evidence="2 5" id="KW-0677">Repeat</keyword>
<dbReference type="GO" id="GO:0005524">
    <property type="term" value="F:ATP binding"/>
    <property type="evidence" value="ECO:0007669"/>
    <property type="project" value="InterPro"/>
</dbReference>
<sequence>MPTPLSAVRASLSNDCAALLDDASLSARRRTELPPLSNSLVAAIKRSQASQRRAYCDPFCQPNQSQLQNQPISSVKVEVQSLILAILDDPVVSRVLSEAGFFSHEIKLAIERPPVSFFPRKSRPPLFLPNLSEPEHGGRPIFPFQLPPEGPEKLADIFLKKKRRNPVLLGMVSGSGDGLVKEFVDSLERGDVEKELKGMEYVSFEEVGGEELGEKVKELERIVVSSSSGVILGLGDLGRLFDQFSNASSVSHGINGLTKLMGVYGSSGRLSLVGLATYEAYLQCQTFYPSMEEDWDLHPLPVSSLRSPFGSLPRSSLMESFVPFGGLFATASDLRGSSVGATNQTTVRCQQCNEKCEQEVAAISTTCSSSLPDQAHPSFPPWLQRANFLQAKDDHAMLDVKVKGLQRKWNEVCYHLHSGTQITKLDNSSKPVKEPKEQVNSSITTNTTGGINSSGLEISQDLQGISMQNISMTSPMEGNYTSSKSNIGLEGHQPWNFSSHTNLGNPERCASSSSVNSVTTDLALGRMYIPRDDGNDDDGLKHVMIAHNERIKDTSDCIPSMTSMSHGHAPTNPVVHLRTSDQPVFRWKTSSQPSLPLKTSDKPANLDVNCYKEVYSALLEKVGRQDKAVLAVSRSVVQSRTGNQRRRGACLRGDVWLTLLGSDHVGKKRIAKALAEIIFGNENSLISVDLSSLEISGYDMRFRGKTVLDHITEEISKKPLSVVFLENVDKADMMVQSGLCQAIRTGKLSNSHRREFSINNAIFVTTAKAAKGKAFMNGKEMFKFSEERIVAAQQWEMEILLDHSSKNQVDHSFGILVDHAKRLVVRNFRESSESWNKCDSPAKRKSRGQTENDASLDSPKKSPRSSVLGFDLNLSAEEIETSHETEHGDDETGSLVENSDTWIDEFLDSVDEVVVLRPFDFDGLANEILEKISEIFRMIVGAKVFMEIDLRVMEQILRAVWLSDESKEFEKWVEQVLGKSLMELHESNDFSDHTVLKLVCENRCLEEQTLGVCLPARINLNVNIRT</sequence>
<dbReference type="PANTHER" id="PTHR43572:SF38">
    <property type="entry name" value="PROTEIN SMAX1-LIKE 6"/>
    <property type="match status" value="1"/>
</dbReference>
<dbReference type="GO" id="GO:0044183">
    <property type="term" value="F:protein folding chaperone"/>
    <property type="evidence" value="ECO:0000318"/>
    <property type="project" value="GO_Central"/>
</dbReference>
<keyword evidence="4" id="KW-0804">Transcription</keyword>
<dbReference type="PANTHER" id="PTHR43572">
    <property type="entry name" value="CHAPERONE PROTEIN CLPD, CHLOROPLASTIC"/>
    <property type="match status" value="1"/>
</dbReference>
<organism evidence="8 9">
    <name type="scientific">Amborella trichopoda</name>
    <dbReference type="NCBI Taxonomy" id="13333"/>
    <lineage>
        <taxon>Eukaryota</taxon>
        <taxon>Viridiplantae</taxon>
        <taxon>Streptophyta</taxon>
        <taxon>Embryophyta</taxon>
        <taxon>Tracheophyta</taxon>
        <taxon>Spermatophyta</taxon>
        <taxon>Magnoliopsida</taxon>
        <taxon>Amborellales</taxon>
        <taxon>Amborellaceae</taxon>
        <taxon>Amborella</taxon>
    </lineage>
</organism>
<feature type="region of interest" description="Disordered" evidence="6">
    <location>
        <begin position="425"/>
        <end position="455"/>
    </location>
</feature>
<dbReference type="InterPro" id="IPR058954">
    <property type="entry name" value="AAA_lid_SMAX1"/>
</dbReference>
<dbReference type="InterPro" id="IPR058680">
    <property type="entry name" value="NBD_SMAX1-like"/>
</dbReference>
<dbReference type="InterPro" id="IPR027417">
    <property type="entry name" value="P-loop_NTPase"/>
</dbReference>
<feature type="compositionally biased region" description="Low complexity" evidence="6">
    <location>
        <begin position="440"/>
        <end position="455"/>
    </location>
</feature>
<evidence type="ECO:0000259" key="7">
    <source>
        <dbReference type="PROSITE" id="PS51903"/>
    </source>
</evidence>
<dbReference type="Pfam" id="PF26587">
    <property type="entry name" value="AAA_lid_SMAX1"/>
    <property type="match status" value="1"/>
</dbReference>
<dbReference type="Gene3D" id="3.40.50.300">
    <property type="entry name" value="P-loop containing nucleotide triphosphate hydrolases"/>
    <property type="match status" value="1"/>
</dbReference>
<dbReference type="GO" id="GO:0016887">
    <property type="term" value="F:ATP hydrolysis activity"/>
    <property type="evidence" value="ECO:0007669"/>
    <property type="project" value="InterPro"/>
</dbReference>
<dbReference type="Pfam" id="PF23569">
    <property type="entry name" value="NBD_SMAX1"/>
    <property type="match status" value="1"/>
</dbReference>
<feature type="region of interest" description="Disordered" evidence="6">
    <location>
        <begin position="473"/>
        <end position="493"/>
    </location>
</feature>
<accession>W1P5W1</accession>
<comment type="similarity">
    <text evidence="1">Belongs to the ClpA/ClpB family.</text>
</comment>
<dbReference type="SUPFAM" id="SSF52540">
    <property type="entry name" value="P-loop containing nucleoside triphosphate hydrolases"/>
    <property type="match status" value="1"/>
</dbReference>
<dbReference type="Gramene" id="ERN05242">
    <property type="protein sequence ID" value="ERN05242"/>
    <property type="gene ID" value="AMTR_s00007p00094450"/>
</dbReference>
<dbReference type="InterPro" id="IPR004176">
    <property type="entry name" value="Clp_R_N"/>
</dbReference>
<dbReference type="InterPro" id="IPR036628">
    <property type="entry name" value="Clp_N_dom_sf"/>
</dbReference>
<reference evidence="9" key="1">
    <citation type="journal article" date="2013" name="Science">
        <title>The Amborella genome and the evolution of flowering plants.</title>
        <authorList>
            <consortium name="Amborella Genome Project"/>
        </authorList>
    </citation>
    <scope>NUCLEOTIDE SEQUENCE [LARGE SCALE GENOMIC DNA]</scope>
</reference>
<dbReference type="OMA" id="CQNDFKS"/>
<dbReference type="GO" id="GO:0005634">
    <property type="term" value="C:nucleus"/>
    <property type="evidence" value="ECO:0000318"/>
    <property type="project" value="GO_Central"/>
</dbReference>
<feature type="compositionally biased region" description="Polar residues" evidence="6">
    <location>
        <begin position="473"/>
        <end position="486"/>
    </location>
</feature>
<dbReference type="Gene3D" id="1.10.1780.10">
    <property type="entry name" value="Clp, N-terminal domain"/>
    <property type="match status" value="1"/>
</dbReference>
<evidence type="ECO:0000256" key="1">
    <source>
        <dbReference type="ARBA" id="ARBA00008675"/>
    </source>
</evidence>
<keyword evidence="3" id="KW-0805">Transcription regulation</keyword>
<evidence type="ECO:0000313" key="8">
    <source>
        <dbReference type="EMBL" id="ERN05242.1"/>
    </source>
</evidence>